<keyword evidence="4" id="KW-0812">Transmembrane</keyword>
<dbReference type="Gene3D" id="1.10.10.60">
    <property type="entry name" value="Homeodomain-like"/>
    <property type="match status" value="2"/>
</dbReference>
<keyword evidence="2" id="KW-0238">DNA-binding</keyword>
<feature type="transmembrane region" description="Helical" evidence="4">
    <location>
        <begin position="60"/>
        <end position="83"/>
    </location>
</feature>
<gene>
    <name evidence="6" type="ORF">ACFOEE_00460</name>
</gene>
<dbReference type="InterPro" id="IPR020449">
    <property type="entry name" value="Tscrpt_reg_AraC-type_HTH"/>
</dbReference>
<dbReference type="EMBL" id="JBHRSD010000001">
    <property type="protein sequence ID" value="MFC3031003.1"/>
    <property type="molecule type" value="Genomic_DNA"/>
</dbReference>
<feature type="transmembrane region" description="Helical" evidence="4">
    <location>
        <begin position="103"/>
        <end position="120"/>
    </location>
</feature>
<organism evidence="6 7">
    <name type="scientific">Pseudoalteromonas fenneropenaei</name>
    <dbReference type="NCBI Taxonomy" id="1737459"/>
    <lineage>
        <taxon>Bacteria</taxon>
        <taxon>Pseudomonadati</taxon>
        <taxon>Pseudomonadota</taxon>
        <taxon>Gammaproteobacteria</taxon>
        <taxon>Alteromonadales</taxon>
        <taxon>Pseudoalteromonadaceae</taxon>
        <taxon>Pseudoalteromonas</taxon>
    </lineage>
</organism>
<evidence type="ECO:0000256" key="2">
    <source>
        <dbReference type="ARBA" id="ARBA00023125"/>
    </source>
</evidence>
<feature type="domain" description="HTH araC/xylS-type" evidence="5">
    <location>
        <begin position="289"/>
        <end position="394"/>
    </location>
</feature>
<feature type="transmembrane region" description="Helical" evidence="4">
    <location>
        <begin position="6"/>
        <end position="26"/>
    </location>
</feature>
<dbReference type="Proteomes" id="UP001595453">
    <property type="component" value="Unassembled WGS sequence"/>
</dbReference>
<name>A0ABV7CCH7_9GAMM</name>
<dbReference type="PROSITE" id="PS01124">
    <property type="entry name" value="HTH_ARAC_FAMILY_2"/>
    <property type="match status" value="1"/>
</dbReference>
<evidence type="ECO:0000256" key="1">
    <source>
        <dbReference type="ARBA" id="ARBA00023015"/>
    </source>
</evidence>
<accession>A0ABV7CCH7</accession>
<evidence type="ECO:0000259" key="5">
    <source>
        <dbReference type="PROSITE" id="PS01124"/>
    </source>
</evidence>
<evidence type="ECO:0000256" key="4">
    <source>
        <dbReference type="SAM" id="Phobius"/>
    </source>
</evidence>
<feature type="transmembrane region" description="Helical" evidence="4">
    <location>
        <begin position="197"/>
        <end position="218"/>
    </location>
</feature>
<dbReference type="PROSITE" id="PS00041">
    <property type="entry name" value="HTH_ARAC_FAMILY_1"/>
    <property type="match status" value="1"/>
</dbReference>
<dbReference type="RefSeq" id="WP_377119806.1">
    <property type="nucleotide sequence ID" value="NZ_JBHRSD010000001.1"/>
</dbReference>
<dbReference type="InterPro" id="IPR018060">
    <property type="entry name" value="HTH_AraC"/>
</dbReference>
<keyword evidence="4" id="KW-1133">Transmembrane helix</keyword>
<keyword evidence="3" id="KW-0804">Transcription</keyword>
<dbReference type="SMART" id="SM00342">
    <property type="entry name" value="HTH_ARAC"/>
    <property type="match status" value="1"/>
</dbReference>
<dbReference type="Pfam" id="PF12833">
    <property type="entry name" value="HTH_18"/>
    <property type="match status" value="1"/>
</dbReference>
<feature type="transmembrane region" description="Helical" evidence="4">
    <location>
        <begin position="35"/>
        <end position="54"/>
    </location>
</feature>
<sequence>MNFTALEFALNIATISILLFSGTLLIQRTQQNQSYFPLALCLFSIAVVVSQPTIKELLPAIQITLLFLSLPALLLIAPSFWLYVKGLTQQTPWQFNRAERRHFIPALAGLVVAITANFIPKDIQISLLTTGDERILQDVSAWLKYLTYTLLIATFGLVLGWVAQSAYYLYKMTRRLLRYRAQLEHIFASTEQKELRWLNLLLLLIALVWGGAALNLVLDNLFWTSQFYGPYSSTALLAMVAFVANWGLRQKPGFEDIYDATDALPATDNLAPQTTIKYQRSALTADLATRIALKITDAMTVDKLYLDSALSLPKLAQHIKVSPNYISQTINETLTSNFFDLVNQHRIEAAKTLLTSGDSTVLEIAMQVGYNSKSAFYSAFKKHTGVTPSEFKKAHDLP</sequence>
<comment type="caution">
    <text evidence="6">The sequence shown here is derived from an EMBL/GenBank/DDBJ whole genome shotgun (WGS) entry which is preliminary data.</text>
</comment>
<evidence type="ECO:0000256" key="3">
    <source>
        <dbReference type="ARBA" id="ARBA00023163"/>
    </source>
</evidence>
<dbReference type="InterPro" id="IPR009057">
    <property type="entry name" value="Homeodomain-like_sf"/>
</dbReference>
<protein>
    <submittedName>
        <fullName evidence="6">Helix-turn-helix domain-containing protein</fullName>
    </submittedName>
</protein>
<feature type="transmembrane region" description="Helical" evidence="4">
    <location>
        <begin position="230"/>
        <end position="248"/>
    </location>
</feature>
<dbReference type="SUPFAM" id="SSF46689">
    <property type="entry name" value="Homeodomain-like"/>
    <property type="match status" value="1"/>
</dbReference>
<keyword evidence="1" id="KW-0805">Transcription regulation</keyword>
<evidence type="ECO:0000313" key="6">
    <source>
        <dbReference type="EMBL" id="MFC3031003.1"/>
    </source>
</evidence>
<evidence type="ECO:0000313" key="7">
    <source>
        <dbReference type="Proteomes" id="UP001595453"/>
    </source>
</evidence>
<dbReference type="PANTHER" id="PTHR43280">
    <property type="entry name" value="ARAC-FAMILY TRANSCRIPTIONAL REGULATOR"/>
    <property type="match status" value="1"/>
</dbReference>
<dbReference type="InterPro" id="IPR018062">
    <property type="entry name" value="HTH_AraC-typ_CS"/>
</dbReference>
<dbReference type="PRINTS" id="PR00032">
    <property type="entry name" value="HTHARAC"/>
</dbReference>
<proteinExistence type="predicted"/>
<keyword evidence="4" id="KW-0472">Membrane</keyword>
<dbReference type="PANTHER" id="PTHR43280:SF29">
    <property type="entry name" value="ARAC-FAMILY TRANSCRIPTIONAL REGULATOR"/>
    <property type="match status" value="1"/>
</dbReference>
<keyword evidence="7" id="KW-1185">Reference proteome</keyword>
<reference evidence="7" key="1">
    <citation type="journal article" date="2019" name="Int. J. Syst. Evol. Microbiol.">
        <title>The Global Catalogue of Microorganisms (GCM) 10K type strain sequencing project: providing services to taxonomists for standard genome sequencing and annotation.</title>
        <authorList>
            <consortium name="The Broad Institute Genomics Platform"/>
            <consortium name="The Broad Institute Genome Sequencing Center for Infectious Disease"/>
            <person name="Wu L."/>
            <person name="Ma J."/>
        </authorList>
    </citation>
    <scope>NUCLEOTIDE SEQUENCE [LARGE SCALE GENOMIC DNA]</scope>
    <source>
        <strain evidence="7">KCTC 42730</strain>
    </source>
</reference>
<feature type="transmembrane region" description="Helical" evidence="4">
    <location>
        <begin position="145"/>
        <end position="170"/>
    </location>
</feature>